<accession>A0A0F9EKW5</accession>
<comment type="caution">
    <text evidence="3">The sequence shown here is derived from an EMBL/GenBank/DDBJ whole genome shotgun (WGS) entry which is preliminary data.</text>
</comment>
<dbReference type="InterPro" id="IPR001296">
    <property type="entry name" value="Glyco_trans_1"/>
</dbReference>
<evidence type="ECO:0000259" key="2">
    <source>
        <dbReference type="Pfam" id="PF13439"/>
    </source>
</evidence>
<evidence type="ECO:0000259" key="1">
    <source>
        <dbReference type="Pfam" id="PF00534"/>
    </source>
</evidence>
<dbReference type="SUPFAM" id="SSF53756">
    <property type="entry name" value="UDP-Glycosyltransferase/glycogen phosphorylase"/>
    <property type="match status" value="1"/>
</dbReference>
<reference evidence="3" key="1">
    <citation type="journal article" date="2015" name="Nature">
        <title>Complex archaea that bridge the gap between prokaryotes and eukaryotes.</title>
        <authorList>
            <person name="Spang A."/>
            <person name="Saw J.H."/>
            <person name="Jorgensen S.L."/>
            <person name="Zaremba-Niedzwiedzka K."/>
            <person name="Martijn J."/>
            <person name="Lind A.E."/>
            <person name="van Eijk R."/>
            <person name="Schleper C."/>
            <person name="Guy L."/>
            <person name="Ettema T.J."/>
        </authorList>
    </citation>
    <scope>NUCLEOTIDE SEQUENCE</scope>
</reference>
<dbReference type="GO" id="GO:0016757">
    <property type="term" value="F:glycosyltransferase activity"/>
    <property type="evidence" value="ECO:0007669"/>
    <property type="project" value="InterPro"/>
</dbReference>
<evidence type="ECO:0000313" key="3">
    <source>
        <dbReference type="EMBL" id="KKL74679.1"/>
    </source>
</evidence>
<proteinExistence type="predicted"/>
<dbReference type="Pfam" id="PF13439">
    <property type="entry name" value="Glyco_transf_4"/>
    <property type="match status" value="1"/>
</dbReference>
<dbReference type="PROSITE" id="PS51257">
    <property type="entry name" value="PROKAR_LIPOPROTEIN"/>
    <property type="match status" value="1"/>
</dbReference>
<dbReference type="AlphaFoldDB" id="A0A0F9EKW5"/>
<dbReference type="PANTHER" id="PTHR45947:SF3">
    <property type="entry name" value="SULFOQUINOVOSYL TRANSFERASE SQD2"/>
    <property type="match status" value="1"/>
</dbReference>
<dbReference type="InterPro" id="IPR028098">
    <property type="entry name" value="Glyco_trans_4-like_N"/>
</dbReference>
<evidence type="ECO:0008006" key="4">
    <source>
        <dbReference type="Google" id="ProtNLM"/>
    </source>
</evidence>
<dbReference type="Pfam" id="PF00534">
    <property type="entry name" value="Glycos_transf_1"/>
    <property type="match status" value="1"/>
</dbReference>
<protein>
    <recommendedName>
        <fullName evidence="4">Glycosyl transferase family 1 domain-containing protein</fullName>
    </recommendedName>
</protein>
<name>A0A0F9EKW5_9ZZZZ</name>
<feature type="domain" description="Glycosyltransferase subfamily 4-like N-terminal" evidence="2">
    <location>
        <begin position="18"/>
        <end position="186"/>
    </location>
</feature>
<organism evidence="3">
    <name type="scientific">marine sediment metagenome</name>
    <dbReference type="NCBI Taxonomy" id="412755"/>
    <lineage>
        <taxon>unclassified sequences</taxon>
        <taxon>metagenomes</taxon>
        <taxon>ecological metagenomes</taxon>
    </lineage>
</organism>
<dbReference type="EMBL" id="LAZR01024574">
    <property type="protein sequence ID" value="KKL74679.1"/>
    <property type="molecule type" value="Genomic_DNA"/>
</dbReference>
<feature type="domain" description="Glycosyl transferase family 1" evidence="1">
    <location>
        <begin position="199"/>
        <end position="362"/>
    </location>
</feature>
<dbReference type="PANTHER" id="PTHR45947">
    <property type="entry name" value="SULFOQUINOVOSYL TRANSFERASE SQD2"/>
    <property type="match status" value="1"/>
</dbReference>
<gene>
    <name evidence="3" type="ORF">LCGC14_2062480</name>
</gene>
<dbReference type="InterPro" id="IPR050194">
    <property type="entry name" value="Glycosyltransferase_grp1"/>
</dbReference>
<dbReference type="Gene3D" id="3.40.50.2000">
    <property type="entry name" value="Glycogen Phosphorylase B"/>
    <property type="match status" value="2"/>
</dbReference>
<sequence>MVKQKLDIGFFTSMYSQVNGTAIACRNLAEGIAKYTGHNVHIYAPGINKPKDIPKNLHLHNFFGAKIAPKTGAILSFPLHKYFFCSHNYLDITHIHTHASFGSMAINWAKYLGIPIAGTHNSPLAFYTTQYIPVFGKLLSRMDWVWRYERHVLDKYDLVSVPTKSKKDLLRNQRFKEPIVCLTNGISDLYYTDVKENGIRDKYNLDNKKILLYASRLSPEKHQLKIIKTFLKIHKEVPNSHLVLVGSDGPSTSHVKNLIRKKHYRDIVSYLGRVPFTDLLKLYNTADLSCLWSWVEAEGLVLIEAMAQGTPTVGSNSCGISDVIKHGKTGYLANNLNDFKKRVVELFKDDDLRAEMGKNAKKVAQSYRISNVAKTWIKLYKFIINELYPLRYYKKERKNRVELVKEFLHELPIASF</sequence>